<reference evidence="3 4" key="1">
    <citation type="submission" date="2019-03" db="EMBL/GenBank/DDBJ databases">
        <title>Primorskyibacter sp. SS33 isolated from sediments.</title>
        <authorList>
            <person name="Xunke S."/>
        </authorList>
    </citation>
    <scope>NUCLEOTIDE SEQUENCE [LARGE SCALE GENOMIC DNA]</scope>
    <source>
        <strain evidence="3 4">SS33</strain>
    </source>
</reference>
<organism evidence="3 4">
    <name type="scientific">Palleronia sediminis</name>
    <dbReference type="NCBI Taxonomy" id="2547833"/>
    <lineage>
        <taxon>Bacteria</taxon>
        <taxon>Pseudomonadati</taxon>
        <taxon>Pseudomonadota</taxon>
        <taxon>Alphaproteobacteria</taxon>
        <taxon>Rhodobacterales</taxon>
        <taxon>Roseobacteraceae</taxon>
        <taxon>Palleronia</taxon>
    </lineage>
</organism>
<sequence length="122" mass="13106">MRHAIILAALLGAMAAPVAAQEGTTPAPAEPRGNDVQEGLDQLSEGARTLLRGLMGEVEPRMRELAEALEAWDFEGLNLDDLGRYHPPEVLPNGDIILRRKVPLPVPPGPMETPGEDGEVEL</sequence>
<dbReference type="AlphaFoldDB" id="A0A4R6AFU7"/>
<dbReference type="Proteomes" id="UP000295701">
    <property type="component" value="Unassembled WGS sequence"/>
</dbReference>
<dbReference type="EMBL" id="SNAA01000005">
    <property type="protein sequence ID" value="TDL81308.1"/>
    <property type="molecule type" value="Genomic_DNA"/>
</dbReference>
<evidence type="ECO:0000313" key="4">
    <source>
        <dbReference type="Proteomes" id="UP000295701"/>
    </source>
</evidence>
<evidence type="ECO:0000256" key="2">
    <source>
        <dbReference type="SAM" id="SignalP"/>
    </source>
</evidence>
<keyword evidence="2" id="KW-0732">Signal</keyword>
<feature type="region of interest" description="Disordered" evidence="1">
    <location>
        <begin position="19"/>
        <end position="38"/>
    </location>
</feature>
<evidence type="ECO:0000313" key="3">
    <source>
        <dbReference type="EMBL" id="TDL81308.1"/>
    </source>
</evidence>
<keyword evidence="4" id="KW-1185">Reference proteome</keyword>
<protein>
    <submittedName>
        <fullName evidence="3">AAA+ family ATPase</fullName>
    </submittedName>
</protein>
<evidence type="ECO:0000256" key="1">
    <source>
        <dbReference type="SAM" id="MobiDB-lite"/>
    </source>
</evidence>
<gene>
    <name evidence="3" type="ORF">E2L08_06460</name>
</gene>
<feature type="signal peptide" evidence="2">
    <location>
        <begin position="1"/>
        <end position="20"/>
    </location>
</feature>
<accession>A0A4R6AFU7</accession>
<proteinExistence type="predicted"/>
<dbReference type="OrthoDB" id="7308154at2"/>
<name>A0A4R6AFU7_9RHOB</name>
<dbReference type="RefSeq" id="WP_133396252.1">
    <property type="nucleotide sequence ID" value="NZ_SNAA01000005.1"/>
</dbReference>
<feature type="chain" id="PRO_5020794372" evidence="2">
    <location>
        <begin position="21"/>
        <end position="122"/>
    </location>
</feature>
<comment type="caution">
    <text evidence="3">The sequence shown here is derived from an EMBL/GenBank/DDBJ whole genome shotgun (WGS) entry which is preliminary data.</text>
</comment>